<evidence type="ECO:0000256" key="1">
    <source>
        <dbReference type="SAM" id="SignalP"/>
    </source>
</evidence>
<evidence type="ECO:0008006" key="4">
    <source>
        <dbReference type="Google" id="ProtNLM"/>
    </source>
</evidence>
<keyword evidence="1" id="KW-0732">Signal</keyword>
<reference evidence="2" key="1">
    <citation type="journal article" date="2014" name="Int. J. Syst. Evol. Microbiol.">
        <title>Complete genome sequence of Corynebacterium casei LMG S-19264T (=DSM 44701T), isolated from a smear-ripened cheese.</title>
        <authorList>
            <consortium name="US DOE Joint Genome Institute (JGI-PGF)"/>
            <person name="Walter F."/>
            <person name="Albersmeier A."/>
            <person name="Kalinowski J."/>
            <person name="Ruckert C."/>
        </authorList>
    </citation>
    <scope>NUCLEOTIDE SEQUENCE</scope>
    <source>
        <strain evidence="2">NBRC 110071</strain>
    </source>
</reference>
<dbReference type="PROSITE" id="PS51257">
    <property type="entry name" value="PROKAR_LIPOPROTEIN"/>
    <property type="match status" value="1"/>
</dbReference>
<protein>
    <recommendedName>
        <fullName evidence="4">Lipoprotein</fullName>
    </recommendedName>
</protein>
<gene>
    <name evidence="2" type="ORF">GCM10007876_18200</name>
</gene>
<dbReference type="RefSeq" id="WP_284380916.1">
    <property type="nucleotide sequence ID" value="NZ_BSNM01000011.1"/>
</dbReference>
<organism evidence="2 3">
    <name type="scientific">Litoribrevibacter albus</name>
    <dbReference type="NCBI Taxonomy" id="1473156"/>
    <lineage>
        <taxon>Bacteria</taxon>
        <taxon>Pseudomonadati</taxon>
        <taxon>Pseudomonadota</taxon>
        <taxon>Gammaproteobacteria</taxon>
        <taxon>Oceanospirillales</taxon>
        <taxon>Oceanospirillaceae</taxon>
        <taxon>Litoribrevibacter</taxon>
    </lineage>
</organism>
<proteinExistence type="predicted"/>
<comment type="caution">
    <text evidence="2">The sequence shown here is derived from an EMBL/GenBank/DDBJ whole genome shotgun (WGS) entry which is preliminary data.</text>
</comment>
<dbReference type="EMBL" id="BSNM01000011">
    <property type="protein sequence ID" value="GLQ31341.1"/>
    <property type="molecule type" value="Genomic_DNA"/>
</dbReference>
<accession>A0AA37SBF1</accession>
<evidence type="ECO:0000313" key="3">
    <source>
        <dbReference type="Proteomes" id="UP001161389"/>
    </source>
</evidence>
<evidence type="ECO:0000313" key="2">
    <source>
        <dbReference type="EMBL" id="GLQ31341.1"/>
    </source>
</evidence>
<name>A0AA37SBF1_9GAMM</name>
<keyword evidence="3" id="KW-1185">Reference proteome</keyword>
<sequence length="196" mass="22769">MKRVALLSFLSLFLSGCIAYYQGPNHRDIENTAFVHSSITFGELETKNLANKYELSFWLEYRYLDGKPQEYPSTRTFELTKYYSPTADSPDYQADTPVSDYQTVSDFRFKGILDYDYKTCTLRLSNKKKFNFASNKKPPKAVTLTGKYDRKERSTIYMAYTVQESDIPELIGQVFYTKTSFLVCLHNSPEYKASVR</sequence>
<feature type="chain" id="PRO_5041443421" description="Lipoprotein" evidence="1">
    <location>
        <begin position="20"/>
        <end position="196"/>
    </location>
</feature>
<dbReference type="Proteomes" id="UP001161389">
    <property type="component" value="Unassembled WGS sequence"/>
</dbReference>
<dbReference type="AlphaFoldDB" id="A0AA37SBF1"/>
<reference evidence="2" key="2">
    <citation type="submission" date="2023-01" db="EMBL/GenBank/DDBJ databases">
        <title>Draft genome sequence of Litoribrevibacter albus strain NBRC 110071.</title>
        <authorList>
            <person name="Sun Q."/>
            <person name="Mori K."/>
        </authorList>
    </citation>
    <scope>NUCLEOTIDE SEQUENCE</scope>
    <source>
        <strain evidence="2">NBRC 110071</strain>
    </source>
</reference>
<feature type="signal peptide" evidence="1">
    <location>
        <begin position="1"/>
        <end position="19"/>
    </location>
</feature>